<feature type="compositionally biased region" description="Polar residues" evidence="1">
    <location>
        <begin position="98"/>
        <end position="109"/>
    </location>
</feature>
<dbReference type="Proteomes" id="UP001174936">
    <property type="component" value="Unassembled WGS sequence"/>
</dbReference>
<accession>A0AA39Y362</accession>
<name>A0AA39Y362_9PEZI</name>
<evidence type="ECO:0000313" key="2">
    <source>
        <dbReference type="EMBL" id="KAK0644261.1"/>
    </source>
</evidence>
<keyword evidence="3" id="KW-1185">Reference proteome</keyword>
<sequence length="204" mass="21955">MNLSRDAIINLRAPPSLARAPAASGSPDANWQPPTLSFIEGTWHICQSTSDTADQRTAVNLTLSGSGSSEAVTLTSTSTHGDKSSTSEETPLDLQDGCASSFSSSSNKGTESLRWDVLAWGKEGQLEDWMIEDGDGWISDSSGERRADWRDSFVVVWVVAGEREGKGVVEVWNRFGKPGLRGETVSKIQKALKEVGVEGDLVRV</sequence>
<dbReference type="EMBL" id="JAULSV010000005">
    <property type="protein sequence ID" value="KAK0644261.1"/>
    <property type="molecule type" value="Genomic_DNA"/>
</dbReference>
<gene>
    <name evidence="2" type="ORF">B0T16DRAFT_460338</name>
</gene>
<protein>
    <submittedName>
        <fullName evidence="2">Uncharacterized protein</fullName>
    </submittedName>
</protein>
<feature type="region of interest" description="Disordered" evidence="1">
    <location>
        <begin position="69"/>
        <end position="109"/>
    </location>
</feature>
<dbReference type="AlphaFoldDB" id="A0AA39Y362"/>
<evidence type="ECO:0000256" key="1">
    <source>
        <dbReference type="SAM" id="MobiDB-lite"/>
    </source>
</evidence>
<evidence type="ECO:0000313" key="3">
    <source>
        <dbReference type="Proteomes" id="UP001174936"/>
    </source>
</evidence>
<reference evidence="2" key="1">
    <citation type="submission" date="2023-06" db="EMBL/GenBank/DDBJ databases">
        <title>Genome-scale phylogeny and comparative genomics of the fungal order Sordariales.</title>
        <authorList>
            <consortium name="Lawrence Berkeley National Laboratory"/>
            <person name="Hensen N."/>
            <person name="Bonometti L."/>
            <person name="Westerberg I."/>
            <person name="Brannstrom I.O."/>
            <person name="Guillou S."/>
            <person name="Cros-Aarteil S."/>
            <person name="Calhoun S."/>
            <person name="Haridas S."/>
            <person name="Kuo A."/>
            <person name="Mondo S."/>
            <person name="Pangilinan J."/>
            <person name="Riley R."/>
            <person name="Labutti K."/>
            <person name="Andreopoulos B."/>
            <person name="Lipzen A."/>
            <person name="Chen C."/>
            <person name="Yanf M."/>
            <person name="Daum C."/>
            <person name="Ng V."/>
            <person name="Clum A."/>
            <person name="Steindorff A."/>
            <person name="Ohm R."/>
            <person name="Martin F."/>
            <person name="Silar P."/>
            <person name="Natvig D."/>
            <person name="Lalanne C."/>
            <person name="Gautier V."/>
            <person name="Ament-Velasquez S.L."/>
            <person name="Kruys A."/>
            <person name="Hutchinson M.I."/>
            <person name="Powell A.J."/>
            <person name="Barry K."/>
            <person name="Miller A.N."/>
            <person name="Grigoriev I.V."/>
            <person name="Debuchy R."/>
            <person name="Gladieux P."/>
            <person name="Thoren M.H."/>
            <person name="Johannesson H."/>
        </authorList>
    </citation>
    <scope>NUCLEOTIDE SEQUENCE</scope>
    <source>
        <strain evidence="2">SMH2532-1</strain>
    </source>
</reference>
<proteinExistence type="predicted"/>
<organism evidence="2 3">
    <name type="scientific">Cercophora newfieldiana</name>
    <dbReference type="NCBI Taxonomy" id="92897"/>
    <lineage>
        <taxon>Eukaryota</taxon>
        <taxon>Fungi</taxon>
        <taxon>Dikarya</taxon>
        <taxon>Ascomycota</taxon>
        <taxon>Pezizomycotina</taxon>
        <taxon>Sordariomycetes</taxon>
        <taxon>Sordariomycetidae</taxon>
        <taxon>Sordariales</taxon>
        <taxon>Lasiosphaeriaceae</taxon>
        <taxon>Cercophora</taxon>
    </lineage>
</organism>
<comment type="caution">
    <text evidence="2">The sequence shown here is derived from an EMBL/GenBank/DDBJ whole genome shotgun (WGS) entry which is preliminary data.</text>
</comment>
<feature type="compositionally biased region" description="Polar residues" evidence="1">
    <location>
        <begin position="69"/>
        <end position="79"/>
    </location>
</feature>